<keyword evidence="4" id="KW-0378">Hydrolase</keyword>
<dbReference type="PROSITE" id="PS51903">
    <property type="entry name" value="CLP_R"/>
    <property type="match status" value="1"/>
</dbReference>
<gene>
    <name evidence="4" type="ORF">P3H78_04695</name>
</gene>
<dbReference type="SUPFAM" id="SSF81923">
    <property type="entry name" value="Double Clp-N motif"/>
    <property type="match status" value="2"/>
</dbReference>
<organism evidence="4 5">
    <name type="scientific">Streptomyces tropicalis</name>
    <dbReference type="NCBI Taxonomy" id="3034234"/>
    <lineage>
        <taxon>Bacteria</taxon>
        <taxon>Bacillati</taxon>
        <taxon>Actinomycetota</taxon>
        <taxon>Actinomycetes</taxon>
        <taxon>Kitasatosporales</taxon>
        <taxon>Streptomycetaceae</taxon>
        <taxon>Streptomyces</taxon>
    </lineage>
</organism>
<protein>
    <submittedName>
        <fullName evidence="4">Clp protease N-terminal domain-containing protein</fullName>
    </submittedName>
</protein>
<dbReference type="InterPro" id="IPR004176">
    <property type="entry name" value="Clp_R_N"/>
</dbReference>
<dbReference type="Gene3D" id="1.10.1780.10">
    <property type="entry name" value="Clp, N-terminal domain"/>
    <property type="match status" value="2"/>
</dbReference>
<evidence type="ECO:0000256" key="2">
    <source>
        <dbReference type="SAM" id="MobiDB-lite"/>
    </source>
</evidence>
<reference evidence="4 5" key="1">
    <citation type="submission" date="2023-03" db="EMBL/GenBank/DDBJ databases">
        <title>Draft genome sequence of Streptomyces sp. K1PA1 isolated from peat swamp forest in Thailand.</title>
        <authorList>
            <person name="Klaysubun C."/>
            <person name="Duangmal K."/>
        </authorList>
    </citation>
    <scope>NUCLEOTIDE SEQUENCE [LARGE SCALE GENOMIC DNA]</scope>
    <source>
        <strain evidence="4 5">K1PA1</strain>
    </source>
</reference>
<evidence type="ECO:0000313" key="5">
    <source>
        <dbReference type="Proteomes" id="UP001221150"/>
    </source>
</evidence>
<evidence type="ECO:0000256" key="1">
    <source>
        <dbReference type="PROSITE-ProRule" id="PRU01251"/>
    </source>
</evidence>
<dbReference type="Pfam" id="PF02861">
    <property type="entry name" value="Clp_N"/>
    <property type="match status" value="1"/>
</dbReference>
<dbReference type="Proteomes" id="UP001221150">
    <property type="component" value="Unassembled WGS sequence"/>
</dbReference>
<dbReference type="GO" id="GO:0006508">
    <property type="term" value="P:proteolysis"/>
    <property type="evidence" value="ECO:0007669"/>
    <property type="project" value="UniProtKB-KW"/>
</dbReference>
<evidence type="ECO:0000259" key="3">
    <source>
        <dbReference type="PROSITE" id="PS51903"/>
    </source>
</evidence>
<keyword evidence="1" id="KW-0677">Repeat</keyword>
<keyword evidence="5" id="KW-1185">Reference proteome</keyword>
<dbReference type="GO" id="GO:0008233">
    <property type="term" value="F:peptidase activity"/>
    <property type="evidence" value="ECO:0007669"/>
    <property type="project" value="UniProtKB-KW"/>
</dbReference>
<proteinExistence type="predicted"/>
<name>A0ABT5ZZW2_9ACTN</name>
<sequence>MFERFTRDARAVVRGAVEHAERTGARSVDAGHLLLALLDRDAGRAASALAALGLDGRREEVRRALDETRRHAGLSRADTDALAGLGIDVPDLVARVERDHGVGALSGDRGGEGGRGAGRRGLDRDAKDTLEKALRLAVARRDGHIGDEHILLALSIRPGVPGEVLADHGVTHASLMRVLHGDGQAQAG</sequence>
<evidence type="ECO:0000313" key="4">
    <source>
        <dbReference type="EMBL" id="MDF3297929.1"/>
    </source>
</evidence>
<accession>A0ABT5ZZW2</accession>
<dbReference type="InterPro" id="IPR036628">
    <property type="entry name" value="Clp_N_dom_sf"/>
</dbReference>
<keyword evidence="4" id="KW-0645">Protease</keyword>
<dbReference type="RefSeq" id="WP_276107478.1">
    <property type="nucleotide sequence ID" value="NZ_JARJBB010000002.1"/>
</dbReference>
<feature type="region of interest" description="Disordered" evidence="2">
    <location>
        <begin position="103"/>
        <end position="124"/>
    </location>
</feature>
<feature type="domain" description="Clp R" evidence="3">
    <location>
        <begin position="2"/>
        <end position="188"/>
    </location>
</feature>
<comment type="caution">
    <text evidence="4">The sequence shown here is derived from an EMBL/GenBank/DDBJ whole genome shotgun (WGS) entry which is preliminary data.</text>
</comment>
<dbReference type="EMBL" id="JARJBB010000002">
    <property type="protein sequence ID" value="MDF3297929.1"/>
    <property type="molecule type" value="Genomic_DNA"/>
</dbReference>